<evidence type="ECO:0000256" key="4">
    <source>
        <dbReference type="ARBA" id="ARBA00023172"/>
    </source>
</evidence>
<comment type="similarity">
    <text evidence="1">Belongs to the 'phage' integrase family.</text>
</comment>
<dbReference type="InterPro" id="IPR011010">
    <property type="entry name" value="DNA_brk_join_enz"/>
</dbReference>
<dbReference type="InterPro" id="IPR025269">
    <property type="entry name" value="SAM-like_dom"/>
</dbReference>
<dbReference type="InterPro" id="IPR013762">
    <property type="entry name" value="Integrase-like_cat_sf"/>
</dbReference>
<dbReference type="PROSITE" id="PS51900">
    <property type="entry name" value="CB"/>
    <property type="match status" value="1"/>
</dbReference>
<proteinExistence type="inferred from homology"/>
<dbReference type="InterPro" id="IPR050090">
    <property type="entry name" value="Tyrosine_recombinase_XerCD"/>
</dbReference>
<dbReference type="SUPFAM" id="SSF56349">
    <property type="entry name" value="DNA breaking-rejoining enzymes"/>
    <property type="match status" value="1"/>
</dbReference>
<gene>
    <name evidence="7" type="ORF">GCM10023330_04530</name>
</gene>
<keyword evidence="8" id="KW-1185">Reference proteome</keyword>
<dbReference type="PANTHER" id="PTHR30349">
    <property type="entry name" value="PHAGE INTEGRASE-RELATED"/>
    <property type="match status" value="1"/>
</dbReference>
<evidence type="ECO:0000259" key="6">
    <source>
        <dbReference type="PROSITE" id="PS51900"/>
    </source>
</evidence>
<keyword evidence="4" id="KW-0233">DNA recombination</keyword>
<evidence type="ECO:0000256" key="2">
    <source>
        <dbReference type="ARBA" id="ARBA00022908"/>
    </source>
</evidence>
<dbReference type="Pfam" id="PF13102">
    <property type="entry name" value="Phage_int_SAM_5"/>
    <property type="match status" value="1"/>
</dbReference>
<evidence type="ECO:0000256" key="1">
    <source>
        <dbReference type="ARBA" id="ARBA00008857"/>
    </source>
</evidence>
<dbReference type="Gene3D" id="1.10.150.130">
    <property type="match status" value="1"/>
</dbReference>
<feature type="domain" description="Core-binding (CB)" evidence="6">
    <location>
        <begin position="113"/>
        <end position="198"/>
    </location>
</feature>
<dbReference type="Gene3D" id="1.10.443.10">
    <property type="entry name" value="Intergrase catalytic core"/>
    <property type="match status" value="1"/>
</dbReference>
<dbReference type="InterPro" id="IPR044068">
    <property type="entry name" value="CB"/>
</dbReference>
<keyword evidence="2" id="KW-0229">DNA integration</keyword>
<sequence length="422" mass="49449">MASVNYLYRSTKDSAELILRLLYRNNEIDYVYGAKSGIEVSKYYWTKEHKKKNPKDIDIIDRQAEVNDALNKLKSHVLGKFKEANPEDVDKDWLKTQIDFFHNPPKETPALPNELLKYFKYFIKEKTNDLANSTVKKYNVVYNLLERYETSTKKKLLLKDVDLSFKKSFEDYCFSKGYAPNTITRAIRAIKTACNHARYNGIETSYQLEKLKTKYTKTENIYLTLEDIEKLKLIKKERLTDRLENARDWLVISCFTGQRVSDFMRFNKKMLRQETNKDGELVTFIEFTQQKTGKEMTIPLKQDVLDILDKRGGDFPPPISDQKYNLYIKEVGAIAKLNEKVLGSKKLETEPESGIYRKVTKKFKKHELISSHIGRRSFATNFYGQIPTSFLIYVTGHKTEQMFLNYIGKSNKDIALELTKYF</sequence>
<dbReference type="Proteomes" id="UP001501433">
    <property type="component" value="Unassembled WGS sequence"/>
</dbReference>
<dbReference type="PANTHER" id="PTHR30349:SF41">
    <property type="entry name" value="INTEGRASE_RECOMBINASE PROTEIN MJ0367-RELATED"/>
    <property type="match status" value="1"/>
</dbReference>
<accession>A0ABP9C1M0</accession>
<dbReference type="EMBL" id="BAABJW010000001">
    <property type="protein sequence ID" value="GAA4801685.1"/>
    <property type="molecule type" value="Genomic_DNA"/>
</dbReference>
<evidence type="ECO:0000313" key="8">
    <source>
        <dbReference type="Proteomes" id="UP001501433"/>
    </source>
</evidence>
<reference evidence="8" key="1">
    <citation type="journal article" date="2019" name="Int. J. Syst. Evol. Microbiol.">
        <title>The Global Catalogue of Microorganisms (GCM) 10K type strain sequencing project: providing services to taxonomists for standard genome sequencing and annotation.</title>
        <authorList>
            <consortium name="The Broad Institute Genomics Platform"/>
            <consortium name="The Broad Institute Genome Sequencing Center for Infectious Disease"/>
            <person name="Wu L."/>
            <person name="Ma J."/>
        </authorList>
    </citation>
    <scope>NUCLEOTIDE SEQUENCE [LARGE SCALE GENOMIC DNA]</scope>
    <source>
        <strain evidence="8">JCM 18325</strain>
    </source>
</reference>
<evidence type="ECO:0000313" key="7">
    <source>
        <dbReference type="EMBL" id="GAA4801685.1"/>
    </source>
</evidence>
<protein>
    <submittedName>
        <fullName evidence="7">Phage integrase SAM-like domain-containing protein</fullName>
    </submittedName>
</protein>
<evidence type="ECO:0000256" key="5">
    <source>
        <dbReference type="PROSITE-ProRule" id="PRU01248"/>
    </source>
</evidence>
<dbReference type="RefSeq" id="WP_345275310.1">
    <property type="nucleotide sequence ID" value="NZ_BAABJW010000001.1"/>
</dbReference>
<organism evidence="7 8">
    <name type="scientific">Litoribaculum gwangyangense</name>
    <dbReference type="NCBI Taxonomy" id="1130722"/>
    <lineage>
        <taxon>Bacteria</taxon>
        <taxon>Pseudomonadati</taxon>
        <taxon>Bacteroidota</taxon>
        <taxon>Flavobacteriia</taxon>
        <taxon>Flavobacteriales</taxon>
        <taxon>Flavobacteriaceae</taxon>
        <taxon>Litoribaculum</taxon>
    </lineage>
</organism>
<evidence type="ECO:0000256" key="3">
    <source>
        <dbReference type="ARBA" id="ARBA00023125"/>
    </source>
</evidence>
<keyword evidence="3 5" id="KW-0238">DNA-binding</keyword>
<dbReference type="InterPro" id="IPR010998">
    <property type="entry name" value="Integrase_recombinase_N"/>
</dbReference>
<comment type="caution">
    <text evidence="7">The sequence shown here is derived from an EMBL/GenBank/DDBJ whole genome shotgun (WGS) entry which is preliminary data.</text>
</comment>
<name>A0ABP9C1M0_9FLAO</name>